<accession>A0A4P2VBF4</accession>
<feature type="active site" description="Proton donor" evidence="3">
    <location>
        <position position="334"/>
    </location>
</feature>
<reference evidence="5 6" key="1">
    <citation type="journal article" date="2019" name="ISME J.">
        <title>Isolation and characterization of a thermophilic sulfur- and iron-reducing thaumarchaeote from a terrestrial acidic hot spring.</title>
        <authorList>
            <person name="Kato S."/>
            <person name="Itoh T."/>
            <person name="Yuki M."/>
            <person name="Nagamori M."/>
            <person name="Ohnishi M."/>
            <person name="Uematsu K."/>
            <person name="Suzuki K."/>
            <person name="Takashina T."/>
            <person name="Ohkuma M."/>
        </authorList>
    </citation>
    <scope>NUCLEOTIDE SEQUENCE [LARGE SCALE GENOMIC DNA]</scope>
    <source>
        <strain evidence="5 6">NAS-02</strain>
    </source>
</reference>
<dbReference type="EC" id="4.1.1.20" evidence="5"/>
<dbReference type="Gene3D" id="3.20.20.10">
    <property type="entry name" value="Alanine racemase"/>
    <property type="match status" value="1"/>
</dbReference>
<keyword evidence="2 3" id="KW-0663">Pyridoxal phosphate</keyword>
<dbReference type="AlphaFoldDB" id="A0A4P2VBF4"/>
<keyword evidence="6" id="KW-1185">Reference proteome</keyword>
<evidence type="ECO:0000313" key="6">
    <source>
        <dbReference type="Proteomes" id="UP000509448"/>
    </source>
</evidence>
<dbReference type="InterPro" id="IPR009006">
    <property type="entry name" value="Ala_racemase/Decarboxylase_C"/>
</dbReference>
<gene>
    <name evidence="5" type="ORF">NAS2_0487</name>
</gene>
<dbReference type="PANTHER" id="PTHR43727:SF2">
    <property type="entry name" value="GROUP IV DECARBOXYLASE"/>
    <property type="match status" value="1"/>
</dbReference>
<evidence type="ECO:0000256" key="2">
    <source>
        <dbReference type="ARBA" id="ARBA00022898"/>
    </source>
</evidence>
<dbReference type="GO" id="GO:0009089">
    <property type="term" value="P:lysine biosynthetic process via diaminopimelate"/>
    <property type="evidence" value="ECO:0007669"/>
    <property type="project" value="TreeGrafter"/>
</dbReference>
<protein>
    <submittedName>
        <fullName evidence="5">Diaminopimelate decarboxylase</fullName>
        <ecNumber evidence="5">4.1.1.20</ecNumber>
    </submittedName>
</protein>
<dbReference type="InterPro" id="IPR000183">
    <property type="entry name" value="Orn/DAP/Arg_de-COase"/>
</dbReference>
<evidence type="ECO:0000256" key="1">
    <source>
        <dbReference type="ARBA" id="ARBA00001933"/>
    </source>
</evidence>
<evidence type="ECO:0000256" key="3">
    <source>
        <dbReference type="PIRSR" id="PIRSR600183-50"/>
    </source>
</evidence>
<dbReference type="KEGG" id="ccai:NAS2_0487"/>
<dbReference type="Proteomes" id="UP000509448">
    <property type="component" value="Chromosome"/>
</dbReference>
<sequence>MAEIHGTPYFMMDEATLRRNARDLAAAYSGYRGGISVAYSVKANFLPAVLRTFWDEGLLFDVATVEELYFLERTVGSVGRSIYTSATQTYREFSKAIELGVNMFVVGSANGLQNLARAAENSGRKVDVLIRINPELDPPTDDHFYKIGKYGVPLVDEDGEDAMALIRYALGHEDLRLRGFHFHVGTQVSNPSRFIRALDRLEELLAMARVEGIDMSVDVLDIGGGMPVVYDEGGVDADDVAPRIVERLNALADRMGGPPDLVVESGRFLSAEAGVLVSRILNVKRYAGFTYAFLDTGYHNLLDAALVKQVYPIRVIPRDDGVERERVVLAGMLCDSDDVFPLGSNVEISRVEVGKLVAFGNAGAYSLVFNMPFHAQPKPPVLFRRSSGEVEVARPRERLEELFEEEGGLGDR</sequence>
<dbReference type="PANTHER" id="PTHR43727">
    <property type="entry name" value="DIAMINOPIMELATE DECARBOXYLASE"/>
    <property type="match status" value="1"/>
</dbReference>
<dbReference type="GO" id="GO:0008836">
    <property type="term" value="F:diaminopimelate decarboxylase activity"/>
    <property type="evidence" value="ECO:0007669"/>
    <property type="project" value="UniProtKB-EC"/>
</dbReference>
<proteinExistence type="predicted"/>
<keyword evidence="5" id="KW-0456">Lyase</keyword>
<dbReference type="PRINTS" id="PR01179">
    <property type="entry name" value="ODADCRBXLASE"/>
</dbReference>
<evidence type="ECO:0000259" key="4">
    <source>
        <dbReference type="Pfam" id="PF02784"/>
    </source>
</evidence>
<dbReference type="InterPro" id="IPR022657">
    <property type="entry name" value="De-COase2_CS"/>
</dbReference>
<dbReference type="Gene3D" id="2.40.37.10">
    <property type="entry name" value="Lyase, Ornithine Decarboxylase, Chain A, domain 1"/>
    <property type="match status" value="1"/>
</dbReference>
<dbReference type="Pfam" id="PF02784">
    <property type="entry name" value="Orn_Arg_deC_N"/>
    <property type="match status" value="1"/>
</dbReference>
<dbReference type="EMBL" id="AP018732">
    <property type="protein sequence ID" value="BBE41876.1"/>
    <property type="molecule type" value="Genomic_DNA"/>
</dbReference>
<feature type="modified residue" description="N6-(pyridoxal phosphate)lysine" evidence="3">
    <location>
        <position position="42"/>
    </location>
</feature>
<dbReference type="InterPro" id="IPR029066">
    <property type="entry name" value="PLP-binding_barrel"/>
</dbReference>
<dbReference type="InterPro" id="IPR022644">
    <property type="entry name" value="De-COase2_N"/>
</dbReference>
<dbReference type="SUPFAM" id="SSF50621">
    <property type="entry name" value="Alanine racemase C-terminal domain-like"/>
    <property type="match status" value="1"/>
</dbReference>
<comment type="cofactor">
    <cofactor evidence="1 3">
        <name>pyridoxal 5'-phosphate</name>
        <dbReference type="ChEBI" id="CHEBI:597326"/>
    </cofactor>
</comment>
<feature type="domain" description="Orn/DAP/Arg decarboxylase 2 N-terminal" evidence="4">
    <location>
        <begin position="18"/>
        <end position="271"/>
    </location>
</feature>
<organism evidence="5 6">
    <name type="scientific">Conexivisphaera calida</name>
    <dbReference type="NCBI Taxonomy" id="1874277"/>
    <lineage>
        <taxon>Archaea</taxon>
        <taxon>Nitrososphaerota</taxon>
        <taxon>Conexivisphaeria</taxon>
        <taxon>Conexivisphaerales</taxon>
        <taxon>Conexivisphaeraceae</taxon>
        <taxon>Conexivisphaera</taxon>
    </lineage>
</organism>
<dbReference type="PROSITE" id="PS00879">
    <property type="entry name" value="ODR_DC_2_2"/>
    <property type="match status" value="1"/>
</dbReference>
<evidence type="ECO:0000313" key="5">
    <source>
        <dbReference type="EMBL" id="BBE41876.1"/>
    </source>
</evidence>
<name>A0A4P2VBF4_9ARCH</name>
<dbReference type="SUPFAM" id="SSF51419">
    <property type="entry name" value="PLP-binding barrel"/>
    <property type="match status" value="1"/>
</dbReference>